<dbReference type="CDD" id="cd01448">
    <property type="entry name" value="TST_Repeat_1"/>
    <property type="match status" value="1"/>
</dbReference>
<keyword evidence="1 4" id="KW-0808">Transferase</keyword>
<dbReference type="Pfam" id="PF00581">
    <property type="entry name" value="Rhodanese"/>
    <property type="match status" value="2"/>
</dbReference>
<organism evidence="4 5">
    <name type="scientific">Reyranella soli</name>
    <dbReference type="NCBI Taxonomy" id="1230389"/>
    <lineage>
        <taxon>Bacteria</taxon>
        <taxon>Pseudomonadati</taxon>
        <taxon>Pseudomonadota</taxon>
        <taxon>Alphaproteobacteria</taxon>
        <taxon>Hyphomicrobiales</taxon>
        <taxon>Reyranellaceae</taxon>
        <taxon>Reyranella</taxon>
    </lineage>
</organism>
<dbReference type="InterPro" id="IPR045078">
    <property type="entry name" value="TST/MPST-like"/>
</dbReference>
<dbReference type="PROSITE" id="PS50206">
    <property type="entry name" value="RHODANESE_3"/>
    <property type="match status" value="2"/>
</dbReference>
<dbReference type="AlphaFoldDB" id="A0A512N2E7"/>
<name>A0A512N2E7_9HYPH</name>
<evidence type="ECO:0000256" key="1">
    <source>
        <dbReference type="ARBA" id="ARBA00022679"/>
    </source>
</evidence>
<evidence type="ECO:0000313" key="5">
    <source>
        <dbReference type="Proteomes" id="UP000321058"/>
    </source>
</evidence>
<dbReference type="Proteomes" id="UP000321058">
    <property type="component" value="Unassembled WGS sequence"/>
</dbReference>
<evidence type="ECO:0000313" key="4">
    <source>
        <dbReference type="EMBL" id="GEP53149.1"/>
    </source>
</evidence>
<evidence type="ECO:0000256" key="2">
    <source>
        <dbReference type="ARBA" id="ARBA00022737"/>
    </source>
</evidence>
<dbReference type="InterPro" id="IPR001307">
    <property type="entry name" value="Thiosulphate_STrfase_CS"/>
</dbReference>
<sequence length="295" mass="31768">MRDPRALIDTNTLAASLGDPSLRVFDCTTYLEPTPAGSAEPYNAVPGRKTFEDGHVPGADFLDLQGEFSDTDTHLHFMMPSVARLQAAFGRHGIGTGTRPATRVVLYSIGTMMWATRFWWMLRSLGFDDAAVLDGGLDKWKAEGRPLETGAPRGYPPATFAATPREGLFVDAARVKAAIGRRDTVTVNALGPQFHRGLEPSRYGRPGRVPGSVNVPAATLVDPATKGFTTLADAAAKFAAQGISKDKRTICYCGGGISATIDLFLLHQLGHDDITLYDGSMGEWAKTESLPIERD</sequence>
<feature type="domain" description="Rhodanese" evidence="3">
    <location>
        <begin position="51"/>
        <end position="149"/>
    </location>
</feature>
<dbReference type="CDD" id="cd01449">
    <property type="entry name" value="TST_Repeat_2"/>
    <property type="match status" value="1"/>
</dbReference>
<dbReference type="SMART" id="SM00450">
    <property type="entry name" value="RHOD"/>
    <property type="match status" value="2"/>
</dbReference>
<dbReference type="OrthoDB" id="9781034at2"/>
<evidence type="ECO:0000259" key="3">
    <source>
        <dbReference type="PROSITE" id="PS50206"/>
    </source>
</evidence>
<dbReference type="PROSITE" id="PS00380">
    <property type="entry name" value="RHODANESE_1"/>
    <property type="match status" value="1"/>
</dbReference>
<keyword evidence="5" id="KW-1185">Reference proteome</keyword>
<keyword evidence="2" id="KW-0677">Repeat</keyword>
<dbReference type="RefSeq" id="WP_147145458.1">
    <property type="nucleotide sequence ID" value="NZ_BKAJ01000004.1"/>
</dbReference>
<dbReference type="SUPFAM" id="SSF52821">
    <property type="entry name" value="Rhodanese/Cell cycle control phosphatase"/>
    <property type="match status" value="2"/>
</dbReference>
<dbReference type="Gene3D" id="3.40.250.10">
    <property type="entry name" value="Rhodanese-like domain"/>
    <property type="match status" value="2"/>
</dbReference>
<accession>A0A512N2E7</accession>
<dbReference type="InterPro" id="IPR001763">
    <property type="entry name" value="Rhodanese-like_dom"/>
</dbReference>
<protein>
    <submittedName>
        <fullName evidence="4">Sulfurtransferase</fullName>
    </submittedName>
</protein>
<reference evidence="4 5" key="1">
    <citation type="submission" date="2019-07" db="EMBL/GenBank/DDBJ databases">
        <title>Whole genome shotgun sequence of Reyranella soli NBRC 108950.</title>
        <authorList>
            <person name="Hosoyama A."/>
            <person name="Uohara A."/>
            <person name="Ohji S."/>
            <person name="Ichikawa N."/>
        </authorList>
    </citation>
    <scope>NUCLEOTIDE SEQUENCE [LARGE SCALE GENOMIC DNA]</scope>
    <source>
        <strain evidence="4 5">NBRC 108950</strain>
    </source>
</reference>
<feature type="domain" description="Rhodanese" evidence="3">
    <location>
        <begin position="207"/>
        <end position="293"/>
    </location>
</feature>
<dbReference type="GO" id="GO:0004792">
    <property type="term" value="F:thiosulfate-cyanide sulfurtransferase activity"/>
    <property type="evidence" value="ECO:0007669"/>
    <property type="project" value="InterPro"/>
</dbReference>
<dbReference type="InterPro" id="IPR036873">
    <property type="entry name" value="Rhodanese-like_dom_sf"/>
</dbReference>
<dbReference type="PANTHER" id="PTHR11364:SF27">
    <property type="entry name" value="SULFURTRANSFERASE"/>
    <property type="match status" value="1"/>
</dbReference>
<comment type="caution">
    <text evidence="4">The sequence shown here is derived from an EMBL/GenBank/DDBJ whole genome shotgun (WGS) entry which is preliminary data.</text>
</comment>
<proteinExistence type="predicted"/>
<dbReference type="EMBL" id="BKAJ01000004">
    <property type="protein sequence ID" value="GEP53149.1"/>
    <property type="molecule type" value="Genomic_DNA"/>
</dbReference>
<gene>
    <name evidence="4" type="ORF">RSO01_03150</name>
</gene>
<dbReference type="PANTHER" id="PTHR11364">
    <property type="entry name" value="THIOSULFATE SULFERTANSFERASE"/>
    <property type="match status" value="1"/>
</dbReference>